<proteinExistence type="predicted"/>
<reference evidence="6" key="1">
    <citation type="submission" date="2019-11" db="EMBL/GenBank/DDBJ databases">
        <title>Genomic insights into an expanded diversity of filamentous marine cyanobacteria reveals the extraordinary biosynthetic potential of Moorea and Okeania.</title>
        <authorList>
            <person name="Ferreira Leao T."/>
            <person name="Wang M."/>
            <person name="Moss N."/>
            <person name="Da Silva R."/>
            <person name="Sanders J."/>
            <person name="Nurk S."/>
            <person name="Gurevich A."/>
            <person name="Humphrey G."/>
            <person name="Reher R."/>
            <person name="Zhu Q."/>
            <person name="Belda-Ferre P."/>
            <person name="Glukhov E."/>
            <person name="Rex R."/>
            <person name="Dorrestein P.C."/>
            <person name="Knight R."/>
            <person name="Pevzner P."/>
            <person name="Gerwick W.H."/>
            <person name="Gerwick L."/>
        </authorList>
    </citation>
    <scope>NUCLEOTIDE SEQUENCE</scope>
    <source>
        <strain evidence="6">SIO1C4</strain>
    </source>
</reference>
<keyword evidence="4" id="KW-0812">Transmembrane</keyword>
<dbReference type="PANTHER" id="PTHR32347">
    <property type="entry name" value="EFFLUX SYSTEM COMPONENT YKNX-RELATED"/>
    <property type="match status" value="1"/>
</dbReference>
<comment type="subcellular location">
    <subcellularLocation>
        <location evidence="1">Cell envelope</location>
    </subcellularLocation>
</comment>
<feature type="coiled-coil region" evidence="3">
    <location>
        <begin position="185"/>
        <end position="250"/>
    </location>
</feature>
<dbReference type="Gene3D" id="1.10.287.470">
    <property type="entry name" value="Helix hairpin bin"/>
    <property type="match status" value="1"/>
</dbReference>
<comment type="caution">
    <text evidence="6">The sequence shown here is derived from an EMBL/GenBank/DDBJ whole genome shotgun (WGS) entry which is preliminary data.</text>
</comment>
<feature type="transmembrane region" description="Helical" evidence="4">
    <location>
        <begin position="42"/>
        <end position="61"/>
    </location>
</feature>
<accession>A0A6B3NPV4</accession>
<feature type="domain" description="YbhG-like alpha-helical hairpin" evidence="5">
    <location>
        <begin position="184"/>
        <end position="278"/>
    </location>
</feature>
<dbReference type="GO" id="GO:0030313">
    <property type="term" value="C:cell envelope"/>
    <property type="evidence" value="ECO:0007669"/>
    <property type="project" value="UniProtKB-SubCell"/>
</dbReference>
<dbReference type="Pfam" id="PF25881">
    <property type="entry name" value="HH_YBHG"/>
    <property type="match status" value="1"/>
</dbReference>
<organism evidence="6">
    <name type="scientific">Symploca sp. SIO1C4</name>
    <dbReference type="NCBI Taxonomy" id="2607765"/>
    <lineage>
        <taxon>Bacteria</taxon>
        <taxon>Bacillati</taxon>
        <taxon>Cyanobacteriota</taxon>
        <taxon>Cyanophyceae</taxon>
        <taxon>Coleofasciculales</taxon>
        <taxon>Coleofasciculaceae</taxon>
        <taxon>Symploca</taxon>
    </lineage>
</organism>
<dbReference type="Gene3D" id="2.40.30.170">
    <property type="match status" value="1"/>
</dbReference>
<evidence type="ECO:0000256" key="1">
    <source>
        <dbReference type="ARBA" id="ARBA00004196"/>
    </source>
</evidence>
<name>A0A6B3NPV4_9CYAN</name>
<dbReference type="PANTHER" id="PTHR32347:SF27">
    <property type="entry name" value="RND EFFLUX PUMP MEMBRANE FUSION PROTEIN BARREL-SANDWICH DOMAIN-CONTAINING PROTEIN"/>
    <property type="match status" value="1"/>
</dbReference>
<evidence type="ECO:0000256" key="4">
    <source>
        <dbReference type="SAM" id="Phobius"/>
    </source>
</evidence>
<evidence type="ECO:0000259" key="5">
    <source>
        <dbReference type="Pfam" id="PF25881"/>
    </source>
</evidence>
<dbReference type="InterPro" id="IPR014315">
    <property type="entry name" value="ABC_heterocyst_DevB"/>
</dbReference>
<keyword evidence="4" id="KW-1133">Transmembrane helix</keyword>
<protein>
    <submittedName>
        <fullName evidence="6">ABC exporter membrane fusion protein</fullName>
    </submittedName>
</protein>
<evidence type="ECO:0000313" key="6">
    <source>
        <dbReference type="EMBL" id="NER31541.1"/>
    </source>
</evidence>
<dbReference type="EMBL" id="JAAHFQ010000852">
    <property type="protein sequence ID" value="NER31541.1"/>
    <property type="molecule type" value="Genomic_DNA"/>
</dbReference>
<dbReference type="InterPro" id="IPR050465">
    <property type="entry name" value="UPF0194_transport"/>
</dbReference>
<keyword evidence="2 3" id="KW-0175">Coiled coil</keyword>
<evidence type="ECO:0000256" key="3">
    <source>
        <dbReference type="SAM" id="Coils"/>
    </source>
</evidence>
<dbReference type="AlphaFoldDB" id="A0A6B3NPV4"/>
<keyword evidence="4" id="KW-0472">Membrane</keyword>
<dbReference type="InterPro" id="IPR059052">
    <property type="entry name" value="HH_YbhG-like"/>
</dbReference>
<evidence type="ECO:0000256" key="2">
    <source>
        <dbReference type="ARBA" id="ARBA00023054"/>
    </source>
</evidence>
<sequence length="436" mass="47760">MIDSHQHSLDALKDKTKKLLNKEVTSPQQPLVKKTRSRKRSWVLGITGGAIAVGILGLGIAKLTTLNQAQLSSKTPTEAAAPLPKRVAVVALGRLEPQGEVIRVSGLSGERISKLQVSEGDLMATGEVLAYLESYEERLAERDFAASQLAEAQAKLQAETTYGRAKIQEATTHIQQIERPTTFEIAAQQATVRQLEAELALANEDWRRFEDLYSEGAITKQELDQQRTKARETQEQLNNAQATLIRLEQARDTDLRYAQTQLHSAHADLNLAQVEVALGSAQKNLKLAQTRLERTIIKSPTAGRILTIFTKAGEAIDSEGILDLGDTTQMYAVAEVYETDVGLVKMGQPVTVTSRNGAFAETLTGEVAEIGWQIFKNDVLDDDPAADADARVVEVKIRLDESEPVERLTNLQVDVRIDIDAIAQKDIDNSGSGIPH</sequence>
<gene>
    <name evidence="6" type="ORF">F6J89_28975</name>
</gene>
<dbReference type="NCBIfam" id="TIGR02971">
    <property type="entry name" value="heterocyst_DevB"/>
    <property type="match status" value="1"/>
</dbReference>
<dbReference type="SUPFAM" id="SSF111369">
    <property type="entry name" value="HlyD-like secretion proteins"/>
    <property type="match status" value="2"/>
</dbReference>